<organism evidence="1 2">
    <name type="scientific">Bacillus cereus</name>
    <dbReference type="NCBI Taxonomy" id="1396"/>
    <lineage>
        <taxon>Bacteria</taxon>
        <taxon>Bacillati</taxon>
        <taxon>Bacillota</taxon>
        <taxon>Bacilli</taxon>
        <taxon>Bacillales</taxon>
        <taxon>Bacillaceae</taxon>
        <taxon>Bacillus</taxon>
        <taxon>Bacillus cereus group</taxon>
    </lineage>
</organism>
<proteinExistence type="predicted"/>
<dbReference type="EMBL" id="CP031778">
    <property type="protein sequence ID" value="QDZ76553.1"/>
    <property type="molecule type" value="Genomic_DNA"/>
</dbReference>
<dbReference type="InterPro" id="IPR016181">
    <property type="entry name" value="Acyl_CoA_acyltransferase"/>
</dbReference>
<protein>
    <submittedName>
        <fullName evidence="1">GNAT family N-acetyltransferase</fullName>
    </submittedName>
</protein>
<sequence>MKKLILKTLFKKEVSLIHNNYQRQVLRIKDEFETRVNKLQKTYDIPRKVFSDYPHAEMIGIEKNKKNKEIFVFKVLTGRNLSIKLYGINSNGSHQIPRILATVYKELHHEPKYIWIDDIVIPKEEIGNGSIAMKYLIKVAKQMEVSQISGMLSPVDSNHFDKLEHFYKKFGFKVEFNPDRTEGSIKKVLDN</sequence>
<evidence type="ECO:0000313" key="1">
    <source>
        <dbReference type="EMBL" id="QDZ76553.1"/>
    </source>
</evidence>
<dbReference type="Gene3D" id="3.40.630.30">
    <property type="match status" value="1"/>
</dbReference>
<accession>A0A9X7QMI1</accession>
<dbReference type="RefSeq" id="WP_208742583.1">
    <property type="nucleotide sequence ID" value="NZ_CP031778.1"/>
</dbReference>
<evidence type="ECO:0000313" key="2">
    <source>
        <dbReference type="Proteomes" id="UP000321735"/>
    </source>
</evidence>
<dbReference type="AlphaFoldDB" id="A0A9X7QMI1"/>
<reference evidence="1 2" key="1">
    <citation type="journal article" date="2019" name="Ecotoxicol. Environ. Saf.">
        <title>Microbial characterization of heavy metal resistant bacterial strains isolated from an electroplating wastewater treatment plant.</title>
        <authorList>
            <person name="Cai X."/>
            <person name="Zheng X."/>
            <person name="Zhang D."/>
            <person name="Iqbal W."/>
            <person name="Liu C."/>
            <person name="Yang B."/>
            <person name="Zhao X."/>
            <person name="Lu X."/>
            <person name="Mao Y."/>
        </authorList>
    </citation>
    <scope>NUCLEOTIDE SEQUENCE [LARGE SCALE GENOMIC DNA]</scope>
    <source>
        <strain evidence="1 2">Co1-1</strain>
    </source>
</reference>
<dbReference type="SUPFAM" id="SSF55729">
    <property type="entry name" value="Acyl-CoA N-acyltransferases (Nat)"/>
    <property type="match status" value="1"/>
</dbReference>
<dbReference type="Proteomes" id="UP000321735">
    <property type="component" value="Chromosome"/>
</dbReference>
<name>A0A9X7QMI1_BACCE</name>
<gene>
    <name evidence="1" type="ORF">D0437_27260</name>
</gene>